<dbReference type="Proteomes" id="UP000324222">
    <property type="component" value="Unassembled WGS sequence"/>
</dbReference>
<evidence type="ECO:0000313" key="1">
    <source>
        <dbReference type="EMBL" id="MPC97357.1"/>
    </source>
</evidence>
<keyword evidence="2" id="KW-1185">Reference proteome</keyword>
<evidence type="ECO:0000313" key="2">
    <source>
        <dbReference type="Proteomes" id="UP000324222"/>
    </source>
</evidence>
<dbReference type="AlphaFoldDB" id="A0A5B7JW24"/>
<name>A0A5B7JW24_PORTR</name>
<gene>
    <name evidence="1" type="ORF">E2C01_092669</name>
</gene>
<proteinExistence type="predicted"/>
<dbReference type="EMBL" id="VSRR010109592">
    <property type="protein sequence ID" value="MPC97357.1"/>
    <property type="molecule type" value="Genomic_DNA"/>
</dbReference>
<comment type="caution">
    <text evidence="1">The sequence shown here is derived from an EMBL/GenBank/DDBJ whole genome shotgun (WGS) entry which is preliminary data.</text>
</comment>
<sequence length="72" mass="8419">MAERDNGKELEKISTQYQKNNQPFNPPFTHHTTATSTNKRVLRPVQTTRSMRLFLCGRRAEWGIPKLPSYRS</sequence>
<reference evidence="1 2" key="1">
    <citation type="submission" date="2019-05" db="EMBL/GenBank/DDBJ databases">
        <title>Another draft genome of Portunus trituberculatus and its Hox gene families provides insights of decapod evolution.</title>
        <authorList>
            <person name="Jeong J.-H."/>
            <person name="Song I."/>
            <person name="Kim S."/>
            <person name="Choi T."/>
            <person name="Kim D."/>
            <person name="Ryu S."/>
            <person name="Kim W."/>
        </authorList>
    </citation>
    <scope>NUCLEOTIDE SEQUENCE [LARGE SCALE GENOMIC DNA]</scope>
    <source>
        <tissue evidence="1">Muscle</tissue>
    </source>
</reference>
<organism evidence="1 2">
    <name type="scientific">Portunus trituberculatus</name>
    <name type="common">Swimming crab</name>
    <name type="synonym">Neptunus trituberculatus</name>
    <dbReference type="NCBI Taxonomy" id="210409"/>
    <lineage>
        <taxon>Eukaryota</taxon>
        <taxon>Metazoa</taxon>
        <taxon>Ecdysozoa</taxon>
        <taxon>Arthropoda</taxon>
        <taxon>Crustacea</taxon>
        <taxon>Multicrustacea</taxon>
        <taxon>Malacostraca</taxon>
        <taxon>Eumalacostraca</taxon>
        <taxon>Eucarida</taxon>
        <taxon>Decapoda</taxon>
        <taxon>Pleocyemata</taxon>
        <taxon>Brachyura</taxon>
        <taxon>Eubrachyura</taxon>
        <taxon>Portunoidea</taxon>
        <taxon>Portunidae</taxon>
        <taxon>Portuninae</taxon>
        <taxon>Portunus</taxon>
    </lineage>
</organism>
<accession>A0A5B7JW24</accession>
<protein>
    <submittedName>
        <fullName evidence="1">Uncharacterized protein</fullName>
    </submittedName>
</protein>